<keyword evidence="7" id="KW-0238">DNA-binding</keyword>
<evidence type="ECO:0000256" key="8">
    <source>
        <dbReference type="ARBA" id="ARBA00023242"/>
    </source>
</evidence>
<dbReference type="GO" id="GO:0005634">
    <property type="term" value="C:nucleus"/>
    <property type="evidence" value="ECO:0007669"/>
    <property type="project" value="UniProtKB-SubCell"/>
</dbReference>
<feature type="region of interest" description="Disordered" evidence="9">
    <location>
        <begin position="682"/>
        <end position="710"/>
    </location>
</feature>
<dbReference type="InterPro" id="IPR001650">
    <property type="entry name" value="Helicase_C-like"/>
</dbReference>
<dbReference type="SMART" id="SM00490">
    <property type="entry name" value="HELICc"/>
    <property type="match status" value="1"/>
</dbReference>
<evidence type="ECO:0000256" key="4">
    <source>
        <dbReference type="ARBA" id="ARBA00022801"/>
    </source>
</evidence>
<dbReference type="GeneID" id="80891346"/>
<dbReference type="PROSITE" id="PS51194">
    <property type="entry name" value="HELICASE_CTER"/>
    <property type="match status" value="1"/>
</dbReference>
<evidence type="ECO:0000313" key="14">
    <source>
        <dbReference type="Proteomes" id="UP001144673"/>
    </source>
</evidence>
<dbReference type="GO" id="GO:0005524">
    <property type="term" value="F:ATP binding"/>
    <property type="evidence" value="ECO:0007669"/>
    <property type="project" value="UniProtKB-KW"/>
</dbReference>
<keyword evidence="4" id="KW-0378">Hydrolase</keyword>
<dbReference type="PANTHER" id="PTHR45797:SF1">
    <property type="entry name" value="HELICASE ARIP4"/>
    <property type="match status" value="1"/>
</dbReference>
<dbReference type="InterPro" id="IPR027417">
    <property type="entry name" value="P-loop_NTPase"/>
</dbReference>
<dbReference type="InterPro" id="IPR049730">
    <property type="entry name" value="SNF2/RAD54-like_C"/>
</dbReference>
<dbReference type="InterPro" id="IPR044574">
    <property type="entry name" value="ARIP4-like"/>
</dbReference>
<dbReference type="InterPro" id="IPR001660">
    <property type="entry name" value="SAM"/>
</dbReference>
<sequence>MAQPLSEDPFLWDIDRVCIELCSDGAEWTQDVSALESRLRENLVDGETLLTYELTFSKKELMECLGITAARHRAKLARNIMNLQSQSPRFREEKSCIESGDAPEVSRQAQTPIVPVPSPSRGAPTNSAPVSAQPNTFTLGQSKISDRSPKKTRRVVPTLVSDIQPGISAERMQGFEEPQPASAQATRVARAPSPVRDSSTAYLGQQAVTQDLYAHYNSDSGSDTFGSIANPSQPRGKRKAIYSIVKKYLLKNNRKVSKIQSGVNTGALSDEGQEIVNFDELASLDEDTLREIADEEEENRQGDSFILGSELVEEIINEEIAKIKEGWGEKKLPKHQKTAFRLWTHARKHGLLRQQAFAALKQAEHLRNRLSTLTRDLRVLPWKAQDELRFQVHIVEQTVVDKLHQEWLTNLFSLRSAPPKPPPILTQRNLSQSKKFIHNDELSSSEEEEELLDKFVVDDEPAFADSARSHLSPAGRHLPPSHLHSPHSPISSNSMIPPTSPASSIFLPPASQPGSFIDLTQVSDVEMESAEVKMVPSTFDPFTQSLLAEIGNTSPKVWAQQKDRFRLAISILWKLDFDRREALFQSLAGSSISNIWMDLVDKAHERLAASDQTSTPDAAFDLTLVYLSFLKCRYYKEQKVSKMSQKDVEKLEDSEESFPPFCGFLATIKDAFPQRNQIARLDEFDDEPMELDELGPDETTSKSASTKKNKKKAIILDKSGVELREREARDAKERERRRDKNRANIQIATSYDVASTQSPRFIINESKADNEGFIYVHPKISSRIKDHQIDGVRFLWNHIVQDQSKRQGCLLAHTMGLGKTMQTITFLAALRESALSKDPTVRDQIPRDLRDCKVLILCPAGLVDNWKEEFEEWAPEHLMGDVITIDAAQSTYDRMDNVKDWAAHGGVLIIGYTMFKSGFRRSDKNIVTMDRILVEHATVVVADEAHTLKNPKAKITQLASELKTSTRIALTGSPLANNVEEYYAMINWVAPNFLGPLQEFRDMYATPIHQGLYHDSTNYEKRKAMKLLQALKTTAAPKVHRATIKSCLKHELPPKEEFVISVPPTELQRRLYDLYMQGTHSSGEKVNQANLFGVLNHLALICAHPAAYRKKVIELKSKSDLGQDVARFPMETIPRIMSMTTVPNLDRTELSYKVELLNKILDQSSRLGDKVLVFSQSIPTLNYLTALFEKQNRKFRRLDGSTQISKRQEMVKSFNTGGEMVYLISTNAGGVGLNIHGANRVIIFDFKWNPVQDQQAIGRAYRIGQTKPVFVYRFVVAGSFEDDLQNKAVFKMQLASRVVDQKNPVSWSKRLANLMHLIKDVDATDARFDFKGKDAVLDHLLDHDRSRAILSIMSSDTFEEEDETATLTAEERREADSMVERHNLRMTDPEKYMRVMEAERIASNQRPASHIASSKPNKDWFPERPDHAFETSTLSSHIAPPASAHVAQTHASVPMPILGANTYYGNSGGSDFNPVYPLRSNGVSAFNEESCRLARENFQHKLALALTSLETRHPKFRFNVASKVDSISSEIQAERDKQQKGPSHDTLRWNMLSSKLGNQKLLLAIASGQLSGKFLGSADEDTMQHRIQLQESLPDEWFLSNIEMGGKPKDPESLSNIMRSPTRWVDNRINKAQAMDDARVVRRASDMRNDVRAERAPDLPSWASKVLGGTSGQGRLAESLLNKRM</sequence>
<dbReference type="PROSITE" id="PS50105">
    <property type="entry name" value="SAM_DOMAIN"/>
    <property type="match status" value="1"/>
</dbReference>
<dbReference type="GO" id="GO:0016887">
    <property type="term" value="F:ATP hydrolysis activity"/>
    <property type="evidence" value="ECO:0007669"/>
    <property type="project" value="InterPro"/>
</dbReference>
<dbReference type="Gene3D" id="3.40.50.300">
    <property type="entry name" value="P-loop containing nucleotide triphosphate hydrolases"/>
    <property type="match status" value="1"/>
</dbReference>
<protein>
    <recommendedName>
        <fullName evidence="15">SNF2 family helicase/ATPase</fullName>
    </recommendedName>
</protein>
<proteinExistence type="inferred from homology"/>
<keyword evidence="5" id="KW-0347">Helicase</keyword>
<evidence type="ECO:0000259" key="11">
    <source>
        <dbReference type="PROSITE" id="PS51192"/>
    </source>
</evidence>
<reference evidence="13" key="1">
    <citation type="journal article" date="2023" name="Access Microbiol">
        <title>De-novo genome assembly for Akanthomyces muscarius, a biocontrol agent of insect agricultural pests.</title>
        <authorList>
            <person name="Erdos Z."/>
            <person name="Studholme D.J."/>
            <person name="Raymond B."/>
            <person name="Sharma M."/>
        </authorList>
    </citation>
    <scope>NUCLEOTIDE SEQUENCE</scope>
    <source>
        <strain evidence="13">Ve6</strain>
    </source>
</reference>
<evidence type="ECO:0000256" key="5">
    <source>
        <dbReference type="ARBA" id="ARBA00022806"/>
    </source>
</evidence>
<feature type="domain" description="Helicase C-terminal" evidence="12">
    <location>
        <begin position="1152"/>
        <end position="1315"/>
    </location>
</feature>
<dbReference type="Proteomes" id="UP001144673">
    <property type="component" value="Chromosome 2"/>
</dbReference>
<feature type="region of interest" description="Disordered" evidence="9">
    <location>
        <begin position="87"/>
        <end position="154"/>
    </location>
</feature>
<gene>
    <name evidence="13" type="ORF">LMH87_004187</name>
</gene>
<feature type="compositionally biased region" description="Polar residues" evidence="9">
    <location>
        <begin position="1403"/>
        <end position="1415"/>
    </location>
</feature>
<dbReference type="CDD" id="cd18793">
    <property type="entry name" value="SF2_C_SNF"/>
    <property type="match status" value="1"/>
</dbReference>
<dbReference type="InterPro" id="IPR013761">
    <property type="entry name" value="SAM/pointed_sf"/>
</dbReference>
<dbReference type="PROSITE" id="PS51192">
    <property type="entry name" value="HELICASE_ATP_BIND_1"/>
    <property type="match status" value="1"/>
</dbReference>
<dbReference type="InterPro" id="IPR014001">
    <property type="entry name" value="Helicase_ATP-bd"/>
</dbReference>
<dbReference type="SUPFAM" id="SSF47769">
    <property type="entry name" value="SAM/Pointed domain"/>
    <property type="match status" value="1"/>
</dbReference>
<feature type="compositionally biased region" description="Low complexity" evidence="9">
    <location>
        <begin position="477"/>
        <end position="497"/>
    </location>
</feature>
<dbReference type="KEGG" id="amus:LMH87_004187"/>
<accession>A0A9W8UFD8</accession>
<organism evidence="13 14">
    <name type="scientific">Akanthomyces muscarius</name>
    <name type="common">Entomopathogenic fungus</name>
    <name type="synonym">Lecanicillium muscarium</name>
    <dbReference type="NCBI Taxonomy" id="2231603"/>
    <lineage>
        <taxon>Eukaryota</taxon>
        <taxon>Fungi</taxon>
        <taxon>Dikarya</taxon>
        <taxon>Ascomycota</taxon>
        <taxon>Pezizomycotina</taxon>
        <taxon>Sordariomycetes</taxon>
        <taxon>Hypocreomycetidae</taxon>
        <taxon>Hypocreales</taxon>
        <taxon>Cordycipitaceae</taxon>
        <taxon>Akanthomyces</taxon>
    </lineage>
</organism>
<evidence type="ECO:0000256" key="7">
    <source>
        <dbReference type="ARBA" id="ARBA00023125"/>
    </source>
</evidence>
<dbReference type="CDD" id="cd18007">
    <property type="entry name" value="DEXHc_ATRX-like"/>
    <property type="match status" value="1"/>
</dbReference>
<name>A0A9W8UFD8_AKAMU</name>
<keyword evidence="3" id="KW-0547">Nucleotide-binding</keyword>
<evidence type="ECO:0008006" key="15">
    <source>
        <dbReference type="Google" id="ProtNLM"/>
    </source>
</evidence>
<dbReference type="RefSeq" id="XP_056049002.1">
    <property type="nucleotide sequence ID" value="XM_056195366.1"/>
</dbReference>
<evidence type="ECO:0000256" key="3">
    <source>
        <dbReference type="ARBA" id="ARBA00022741"/>
    </source>
</evidence>
<feature type="compositionally biased region" description="Polar residues" evidence="9">
    <location>
        <begin position="123"/>
        <end position="143"/>
    </location>
</feature>
<dbReference type="Pfam" id="PF24580">
    <property type="entry name" value="DUF7607"/>
    <property type="match status" value="1"/>
</dbReference>
<dbReference type="PANTHER" id="PTHR45797">
    <property type="entry name" value="RAD54-LIKE"/>
    <property type="match status" value="1"/>
</dbReference>
<dbReference type="Pfam" id="PF00176">
    <property type="entry name" value="SNF2-rel_dom"/>
    <property type="match status" value="1"/>
</dbReference>
<evidence type="ECO:0000259" key="12">
    <source>
        <dbReference type="PROSITE" id="PS51194"/>
    </source>
</evidence>
<feature type="domain" description="Helicase ATP-binding" evidence="11">
    <location>
        <begin position="800"/>
        <end position="992"/>
    </location>
</feature>
<evidence type="ECO:0000256" key="1">
    <source>
        <dbReference type="ARBA" id="ARBA00004123"/>
    </source>
</evidence>
<evidence type="ECO:0000259" key="10">
    <source>
        <dbReference type="PROSITE" id="PS50105"/>
    </source>
</evidence>
<dbReference type="InterPro" id="IPR000330">
    <property type="entry name" value="SNF2_N"/>
</dbReference>
<dbReference type="InterPro" id="IPR056026">
    <property type="entry name" value="DUF7607"/>
</dbReference>
<dbReference type="Gene3D" id="3.40.50.10810">
    <property type="entry name" value="Tandem AAA-ATPase domain"/>
    <property type="match status" value="1"/>
</dbReference>
<dbReference type="EMBL" id="JAJHUN010000011">
    <property type="protein sequence ID" value="KAJ4145332.1"/>
    <property type="molecule type" value="Genomic_DNA"/>
</dbReference>
<dbReference type="Pfam" id="PF00271">
    <property type="entry name" value="Helicase_C"/>
    <property type="match status" value="1"/>
</dbReference>
<comment type="similarity">
    <text evidence="2">Belongs to the SNF2/RAD54 helicase family.</text>
</comment>
<dbReference type="Gene3D" id="1.10.150.50">
    <property type="entry name" value="Transcription Factor, Ets-1"/>
    <property type="match status" value="1"/>
</dbReference>
<dbReference type="GO" id="GO:0004386">
    <property type="term" value="F:helicase activity"/>
    <property type="evidence" value="ECO:0007669"/>
    <property type="project" value="UniProtKB-KW"/>
</dbReference>
<evidence type="ECO:0000256" key="6">
    <source>
        <dbReference type="ARBA" id="ARBA00022840"/>
    </source>
</evidence>
<keyword evidence="8" id="KW-0539">Nucleus</keyword>
<dbReference type="GO" id="GO:0003677">
    <property type="term" value="F:DNA binding"/>
    <property type="evidence" value="ECO:0007669"/>
    <property type="project" value="UniProtKB-KW"/>
</dbReference>
<dbReference type="SUPFAM" id="SSF52540">
    <property type="entry name" value="P-loop containing nucleoside triphosphate hydrolases"/>
    <property type="match status" value="2"/>
</dbReference>
<evidence type="ECO:0000256" key="9">
    <source>
        <dbReference type="SAM" id="MobiDB-lite"/>
    </source>
</evidence>
<evidence type="ECO:0000313" key="13">
    <source>
        <dbReference type="EMBL" id="KAJ4145332.1"/>
    </source>
</evidence>
<feature type="region of interest" description="Disordered" evidence="9">
    <location>
        <begin position="1403"/>
        <end position="1423"/>
    </location>
</feature>
<keyword evidence="6" id="KW-0067">ATP-binding</keyword>
<keyword evidence="14" id="KW-1185">Reference proteome</keyword>
<comment type="caution">
    <text evidence="13">The sequence shown here is derived from an EMBL/GenBank/DDBJ whole genome shotgun (WGS) entry which is preliminary data.</text>
</comment>
<dbReference type="SMART" id="SM00487">
    <property type="entry name" value="DEXDc"/>
    <property type="match status" value="1"/>
</dbReference>
<evidence type="ECO:0000256" key="2">
    <source>
        <dbReference type="ARBA" id="ARBA00007025"/>
    </source>
</evidence>
<feature type="domain" description="SAM" evidence="10">
    <location>
        <begin position="26"/>
        <end position="86"/>
    </location>
</feature>
<feature type="region of interest" description="Disordered" evidence="9">
    <location>
        <begin position="466"/>
        <end position="504"/>
    </location>
</feature>
<dbReference type="InterPro" id="IPR038718">
    <property type="entry name" value="SNF2-like_sf"/>
</dbReference>
<comment type="subcellular location">
    <subcellularLocation>
        <location evidence="1">Nucleus</location>
    </subcellularLocation>
</comment>
<feature type="compositionally biased region" description="Acidic residues" evidence="9">
    <location>
        <begin position="683"/>
        <end position="696"/>
    </location>
</feature>